<keyword evidence="4 11" id="KW-0547">Nucleotide-binding</keyword>
<gene>
    <name evidence="13" type="ORF">XYLVIOL_LOCUS8750</name>
</gene>
<dbReference type="InterPro" id="IPR001278">
    <property type="entry name" value="Arg-tRNA-ligase"/>
</dbReference>
<dbReference type="Gene3D" id="1.10.730.10">
    <property type="entry name" value="Isoleucyl-tRNA Synthetase, Domain 1"/>
    <property type="match status" value="1"/>
</dbReference>
<keyword evidence="14" id="KW-1185">Reference proteome</keyword>
<evidence type="ECO:0000256" key="10">
    <source>
        <dbReference type="ARBA" id="ARBA00049595"/>
    </source>
</evidence>
<dbReference type="PANTHER" id="PTHR11956">
    <property type="entry name" value="ARGINYL-TRNA SYNTHETASE"/>
    <property type="match status" value="1"/>
</dbReference>
<accession>A0ABP1P4S3</accession>
<dbReference type="SUPFAM" id="SSF47323">
    <property type="entry name" value="Anticodon-binding domain of a subclass of class I aminoacyl-tRNA synthetases"/>
    <property type="match status" value="1"/>
</dbReference>
<evidence type="ECO:0000256" key="1">
    <source>
        <dbReference type="ARBA" id="ARBA00005594"/>
    </source>
</evidence>
<evidence type="ECO:0000256" key="2">
    <source>
        <dbReference type="ARBA" id="ARBA00012837"/>
    </source>
</evidence>
<dbReference type="PANTHER" id="PTHR11956:SF11">
    <property type="entry name" value="ARGININE--TRNA LIGASE, MITOCHONDRIAL-RELATED"/>
    <property type="match status" value="1"/>
</dbReference>
<evidence type="ECO:0000313" key="13">
    <source>
        <dbReference type="EMBL" id="CAL7948260.1"/>
    </source>
</evidence>
<keyword evidence="5 11" id="KW-0067">ATP-binding</keyword>
<sequence length="566" mass="65237">MSNCMRSTIYKKVIRSLQNVNNACQHKIMSNLHIKFNEIGGTYSFVLPLKSKDYDITNKIENITNNAVLDTFDNVTVNDSSVYFNVSRDRYIKGILENNFFGVMPPLLVDNDKNIVVEFSSPNIAKPFHFGHLRSTVIGNCIANISNFLQNQVTRINYLGDWGTQFGYIYLGMKTLNTDSMKMQTDPLKTLYKVYVDANKLAEDDPNMKEQAKEIFSQLELGNDNTIYENWQSIRQFTTIELEKTYKRIGIVFDKYDWESMYTAKNISKIINLMEEMQLLTLDSSNRKVVSISEEKSIPVIKSDGSTLYMSRDIAAAIDRFEKYKFDTMYYVVDYSQSDHFFNLIHILSKMQLPWVDRLRHVKFGRVHGMSTRKGTAIFLEDILNEAKEIMKQKQIITKTTKVPLSKLDETSDILGVSSVIVHNLKQNRMNNCVFDWNSVLDMKGDTGIKLQYVHCRLCSLEEICGTTLIGECDPSLLREIEIDHLITLISQFDEVVLKSYKELEPCTLTVYLFHLCKSINIAWRKLNVRNQPNDLGSQRLLLFHVAKMTLAQGMKLLGLTPLNKM</sequence>
<evidence type="ECO:0000256" key="6">
    <source>
        <dbReference type="ARBA" id="ARBA00022917"/>
    </source>
</evidence>
<dbReference type="Gene3D" id="3.40.50.620">
    <property type="entry name" value="HUPs"/>
    <property type="match status" value="1"/>
</dbReference>
<organism evidence="13 14">
    <name type="scientific">Xylocopa violacea</name>
    <name type="common">Violet carpenter bee</name>
    <name type="synonym">Apis violacea</name>
    <dbReference type="NCBI Taxonomy" id="135666"/>
    <lineage>
        <taxon>Eukaryota</taxon>
        <taxon>Metazoa</taxon>
        <taxon>Ecdysozoa</taxon>
        <taxon>Arthropoda</taxon>
        <taxon>Hexapoda</taxon>
        <taxon>Insecta</taxon>
        <taxon>Pterygota</taxon>
        <taxon>Neoptera</taxon>
        <taxon>Endopterygota</taxon>
        <taxon>Hymenoptera</taxon>
        <taxon>Apocrita</taxon>
        <taxon>Aculeata</taxon>
        <taxon>Apoidea</taxon>
        <taxon>Anthophila</taxon>
        <taxon>Apidae</taxon>
        <taxon>Xylocopa</taxon>
        <taxon>Xylocopa</taxon>
    </lineage>
</organism>
<evidence type="ECO:0000256" key="3">
    <source>
        <dbReference type="ARBA" id="ARBA00022598"/>
    </source>
</evidence>
<reference evidence="13 14" key="1">
    <citation type="submission" date="2024-08" db="EMBL/GenBank/DDBJ databases">
        <authorList>
            <person name="Will J Nash"/>
            <person name="Angela Man"/>
            <person name="Seanna McTaggart"/>
            <person name="Kendall Baker"/>
            <person name="Tom Barker"/>
            <person name="Leah Catchpole"/>
            <person name="Alex Durrant"/>
            <person name="Karim Gharbi"/>
            <person name="Naomi Irish"/>
            <person name="Gemy Kaithakottil"/>
            <person name="Debby Ku"/>
            <person name="Aaliyah Providence"/>
            <person name="Felix Shaw"/>
            <person name="David Swarbreck"/>
            <person name="Chris Watkins"/>
            <person name="Ann M. McCartney"/>
            <person name="Giulio Formenti"/>
            <person name="Alice Mouton"/>
            <person name="Noel Vella"/>
            <person name="Bjorn M von Reumont"/>
            <person name="Adriana Vella"/>
            <person name="Wilfried Haerty"/>
        </authorList>
    </citation>
    <scope>NUCLEOTIDE SEQUENCE [LARGE SCALE GENOMIC DNA]</scope>
</reference>
<dbReference type="InterPro" id="IPR035684">
    <property type="entry name" value="ArgRS_core"/>
</dbReference>
<dbReference type="Pfam" id="PF00750">
    <property type="entry name" value="tRNA-synt_1d"/>
    <property type="match status" value="1"/>
</dbReference>
<dbReference type="EMBL" id="CAXAJV020001299">
    <property type="protein sequence ID" value="CAL7948260.1"/>
    <property type="molecule type" value="Genomic_DNA"/>
</dbReference>
<comment type="similarity">
    <text evidence="1 11">Belongs to the class-I aminoacyl-tRNA synthetase family.</text>
</comment>
<dbReference type="InterPro" id="IPR014729">
    <property type="entry name" value="Rossmann-like_a/b/a_fold"/>
</dbReference>
<keyword evidence="7 11" id="KW-0030">Aminoacyl-tRNA synthetase</keyword>
<dbReference type="Pfam" id="PF05746">
    <property type="entry name" value="DALR_1"/>
    <property type="match status" value="1"/>
</dbReference>
<name>A0ABP1P4S3_XYLVO</name>
<evidence type="ECO:0000256" key="4">
    <source>
        <dbReference type="ARBA" id="ARBA00022741"/>
    </source>
</evidence>
<comment type="caution">
    <text evidence="13">The sequence shown here is derived from an EMBL/GenBank/DDBJ whole genome shotgun (WGS) entry which is preliminary data.</text>
</comment>
<dbReference type="InterPro" id="IPR008909">
    <property type="entry name" value="DALR_anticod-bd"/>
</dbReference>
<evidence type="ECO:0000259" key="12">
    <source>
        <dbReference type="SMART" id="SM00836"/>
    </source>
</evidence>
<keyword evidence="6 11" id="KW-0648">Protein biosynthesis</keyword>
<evidence type="ECO:0000256" key="11">
    <source>
        <dbReference type="RuleBase" id="RU363038"/>
    </source>
</evidence>
<dbReference type="PRINTS" id="PR01038">
    <property type="entry name" value="TRNASYNTHARG"/>
</dbReference>
<dbReference type="Proteomes" id="UP001642520">
    <property type="component" value="Unassembled WGS sequence"/>
</dbReference>
<feature type="domain" description="DALR anticodon binding" evidence="12">
    <location>
        <begin position="451"/>
        <end position="566"/>
    </location>
</feature>
<dbReference type="InterPro" id="IPR009080">
    <property type="entry name" value="tRNAsynth_Ia_anticodon-bd"/>
</dbReference>
<evidence type="ECO:0000256" key="5">
    <source>
        <dbReference type="ARBA" id="ARBA00022840"/>
    </source>
</evidence>
<evidence type="ECO:0000256" key="7">
    <source>
        <dbReference type="ARBA" id="ARBA00023146"/>
    </source>
</evidence>
<proteinExistence type="inferred from homology"/>
<dbReference type="NCBIfam" id="TIGR00456">
    <property type="entry name" value="argS"/>
    <property type="match status" value="1"/>
</dbReference>
<evidence type="ECO:0000313" key="14">
    <source>
        <dbReference type="Proteomes" id="UP001642520"/>
    </source>
</evidence>
<dbReference type="SUPFAM" id="SSF52374">
    <property type="entry name" value="Nucleotidylyl transferase"/>
    <property type="match status" value="1"/>
</dbReference>
<keyword evidence="3 11" id="KW-0436">Ligase</keyword>
<dbReference type="SMART" id="SM00836">
    <property type="entry name" value="DALR_1"/>
    <property type="match status" value="1"/>
</dbReference>
<evidence type="ECO:0000256" key="8">
    <source>
        <dbReference type="ARBA" id="ARBA00039495"/>
    </source>
</evidence>
<comment type="catalytic activity">
    <reaction evidence="9">
        <text>tRNA(Arg) + L-arginine + ATP = L-arginyl-tRNA(Arg) + AMP + diphosphate</text>
        <dbReference type="Rhea" id="RHEA:20301"/>
        <dbReference type="Rhea" id="RHEA-COMP:9658"/>
        <dbReference type="Rhea" id="RHEA-COMP:9673"/>
        <dbReference type="ChEBI" id="CHEBI:30616"/>
        <dbReference type="ChEBI" id="CHEBI:32682"/>
        <dbReference type="ChEBI" id="CHEBI:33019"/>
        <dbReference type="ChEBI" id="CHEBI:78442"/>
        <dbReference type="ChEBI" id="CHEBI:78513"/>
        <dbReference type="ChEBI" id="CHEBI:456215"/>
        <dbReference type="EC" id="6.1.1.19"/>
    </reaction>
</comment>
<dbReference type="EC" id="6.1.1.19" evidence="2"/>
<comment type="function">
    <text evidence="10">Catalyzes the attachment of arginine to tRNA(Arg) in a two-step reaction: arginine is first activated by ATP to form Arg-AMP and then transferred to the acceptor end of tRNA(Arg).</text>
</comment>
<protein>
    <recommendedName>
        <fullName evidence="8">Probable arginine--tRNA ligase, mitochondrial</fullName>
        <ecNumber evidence="2">6.1.1.19</ecNumber>
    </recommendedName>
</protein>
<evidence type="ECO:0000256" key="9">
    <source>
        <dbReference type="ARBA" id="ARBA00049339"/>
    </source>
</evidence>